<gene>
    <name evidence="3" type="ORF">HDF16_004179</name>
</gene>
<accession>A0A7W7ZGJ3</accession>
<feature type="signal peptide" evidence="2">
    <location>
        <begin position="1"/>
        <end position="23"/>
    </location>
</feature>
<evidence type="ECO:0000256" key="2">
    <source>
        <dbReference type="SAM" id="SignalP"/>
    </source>
</evidence>
<dbReference type="Proteomes" id="UP000540989">
    <property type="component" value="Unassembled WGS sequence"/>
</dbReference>
<sequence>MNGRRQLRAILVSVAVLALQCPARPLGLAQMQTGSGASTMGTGTGRTGRHSLDDDMDPHQNLPESYARMQNTERQKRLVSDTERLLNLTSQLKASIASSGGEALTPDMLRQMDEIEKLARSVKNKMRN</sequence>
<dbReference type="RefSeq" id="WP_221312964.1">
    <property type="nucleotide sequence ID" value="NZ_JACHIP010000006.1"/>
</dbReference>
<evidence type="ECO:0000313" key="3">
    <source>
        <dbReference type="EMBL" id="MBB5059453.1"/>
    </source>
</evidence>
<comment type="caution">
    <text evidence="3">The sequence shown here is derived from an EMBL/GenBank/DDBJ whole genome shotgun (WGS) entry which is preliminary data.</text>
</comment>
<keyword evidence="2" id="KW-0732">Signal</keyword>
<name>A0A7W7ZGJ3_9BACT</name>
<dbReference type="AlphaFoldDB" id="A0A7W7ZGJ3"/>
<feature type="chain" id="PRO_5031529626" evidence="2">
    <location>
        <begin position="24"/>
        <end position="128"/>
    </location>
</feature>
<keyword evidence="4" id="KW-1185">Reference proteome</keyword>
<evidence type="ECO:0000256" key="1">
    <source>
        <dbReference type="SAM" id="MobiDB-lite"/>
    </source>
</evidence>
<evidence type="ECO:0000313" key="4">
    <source>
        <dbReference type="Proteomes" id="UP000540989"/>
    </source>
</evidence>
<reference evidence="3 4" key="1">
    <citation type="submission" date="2020-08" db="EMBL/GenBank/DDBJ databases">
        <title>Genomic Encyclopedia of Type Strains, Phase IV (KMG-V): Genome sequencing to study the core and pangenomes of soil and plant-associated prokaryotes.</title>
        <authorList>
            <person name="Whitman W."/>
        </authorList>
    </citation>
    <scope>NUCLEOTIDE SEQUENCE [LARGE SCALE GENOMIC DNA]</scope>
    <source>
        <strain evidence="3 4">M8UP14</strain>
    </source>
</reference>
<dbReference type="EMBL" id="JACHIP010000006">
    <property type="protein sequence ID" value="MBB5059453.1"/>
    <property type="molecule type" value="Genomic_DNA"/>
</dbReference>
<feature type="region of interest" description="Disordered" evidence="1">
    <location>
        <begin position="31"/>
        <end position="61"/>
    </location>
</feature>
<proteinExistence type="predicted"/>
<organism evidence="3 4">
    <name type="scientific">Granulicella aggregans</name>
    <dbReference type="NCBI Taxonomy" id="474949"/>
    <lineage>
        <taxon>Bacteria</taxon>
        <taxon>Pseudomonadati</taxon>
        <taxon>Acidobacteriota</taxon>
        <taxon>Terriglobia</taxon>
        <taxon>Terriglobales</taxon>
        <taxon>Acidobacteriaceae</taxon>
        <taxon>Granulicella</taxon>
    </lineage>
</organism>
<protein>
    <submittedName>
        <fullName evidence="3">Uncharacterized protein</fullName>
    </submittedName>
</protein>